<comment type="caution">
    <text evidence="2">The sequence shown here is derived from an EMBL/GenBank/DDBJ whole genome shotgun (WGS) entry which is preliminary data.</text>
</comment>
<sequence length="119" mass="13998">MKFKFLLLLSLMPLMVSAQKAYFVDGYHGGVYGHYPKWQTQFMVDKITEHQDWRINLEIEPETWDSVKVYDPEAYKAFQEAMTQAGFAERIDIVNPSYAQSYLFNISGESIIRQFEQEI</sequence>
<organism evidence="2 3">
    <name type="scientific">Echinicola jeungdonensis</name>
    <dbReference type="NCBI Taxonomy" id="709343"/>
    <lineage>
        <taxon>Bacteria</taxon>
        <taxon>Pseudomonadati</taxon>
        <taxon>Bacteroidota</taxon>
        <taxon>Cytophagia</taxon>
        <taxon>Cytophagales</taxon>
        <taxon>Cyclobacteriaceae</taxon>
        <taxon>Echinicola</taxon>
    </lineage>
</organism>
<keyword evidence="3" id="KW-1185">Reference proteome</keyword>
<feature type="chain" id="PRO_5046083565" evidence="1">
    <location>
        <begin position="21"/>
        <end position="119"/>
    </location>
</feature>
<gene>
    <name evidence="2" type="ORF">ACFFUR_11190</name>
</gene>
<name>A0ABV5J6C1_9BACT</name>
<feature type="signal peptide" evidence="1">
    <location>
        <begin position="1"/>
        <end position="20"/>
    </location>
</feature>
<reference evidence="2 3" key="1">
    <citation type="submission" date="2024-09" db="EMBL/GenBank/DDBJ databases">
        <authorList>
            <person name="Sun Q."/>
            <person name="Mori K."/>
        </authorList>
    </citation>
    <scope>NUCLEOTIDE SEQUENCE [LARGE SCALE GENOMIC DNA]</scope>
    <source>
        <strain evidence="2 3">CECT 7682</strain>
    </source>
</reference>
<proteinExistence type="predicted"/>
<dbReference type="RefSeq" id="WP_290248268.1">
    <property type="nucleotide sequence ID" value="NZ_JAUFQT010000001.1"/>
</dbReference>
<keyword evidence="1" id="KW-0732">Signal</keyword>
<evidence type="ECO:0000256" key="1">
    <source>
        <dbReference type="SAM" id="SignalP"/>
    </source>
</evidence>
<evidence type="ECO:0000313" key="3">
    <source>
        <dbReference type="Proteomes" id="UP001589654"/>
    </source>
</evidence>
<accession>A0ABV5J6C1</accession>
<dbReference type="SUPFAM" id="SSF88713">
    <property type="entry name" value="Glycoside hydrolase/deacetylase"/>
    <property type="match status" value="1"/>
</dbReference>
<dbReference type="InterPro" id="IPR011330">
    <property type="entry name" value="Glyco_hydro/deAcase_b/a-brl"/>
</dbReference>
<dbReference type="EMBL" id="JBHMEW010000060">
    <property type="protein sequence ID" value="MFB9212370.1"/>
    <property type="molecule type" value="Genomic_DNA"/>
</dbReference>
<evidence type="ECO:0000313" key="2">
    <source>
        <dbReference type="EMBL" id="MFB9212370.1"/>
    </source>
</evidence>
<protein>
    <submittedName>
        <fullName evidence="2">Uncharacterized protein</fullName>
    </submittedName>
</protein>
<dbReference type="Proteomes" id="UP001589654">
    <property type="component" value="Unassembled WGS sequence"/>
</dbReference>